<comment type="caution">
    <text evidence="8">The sequence shown here is derived from an EMBL/GenBank/DDBJ whole genome shotgun (WGS) entry which is preliminary data.</text>
</comment>
<proteinExistence type="inferred from homology"/>
<evidence type="ECO:0000259" key="7">
    <source>
        <dbReference type="SMART" id="SM00829"/>
    </source>
</evidence>
<dbReference type="Gene3D" id="3.40.50.720">
    <property type="entry name" value="NAD(P)-binding Rossmann-like Domain"/>
    <property type="match status" value="1"/>
</dbReference>
<dbReference type="SMART" id="SM00829">
    <property type="entry name" value="PKS_ER"/>
    <property type="match status" value="1"/>
</dbReference>
<dbReference type="InterPro" id="IPR020843">
    <property type="entry name" value="ER"/>
</dbReference>
<dbReference type="InterPro" id="IPR002328">
    <property type="entry name" value="ADH_Zn_CS"/>
</dbReference>
<dbReference type="SUPFAM" id="SSF51735">
    <property type="entry name" value="NAD(P)-binding Rossmann-fold domains"/>
    <property type="match status" value="1"/>
</dbReference>
<dbReference type="InterPro" id="IPR011032">
    <property type="entry name" value="GroES-like_sf"/>
</dbReference>
<keyword evidence="5" id="KW-0560">Oxidoreductase</keyword>
<dbReference type="Proteomes" id="UP001323405">
    <property type="component" value="Unassembled WGS sequence"/>
</dbReference>
<dbReference type="PROSITE" id="PS00059">
    <property type="entry name" value="ADH_ZINC"/>
    <property type="match status" value="1"/>
</dbReference>
<keyword evidence="9" id="KW-1185">Reference proteome</keyword>
<comment type="cofactor">
    <cofactor evidence="1 6">
        <name>Zn(2+)</name>
        <dbReference type="ChEBI" id="CHEBI:29105"/>
    </cofactor>
</comment>
<protein>
    <submittedName>
        <fullName evidence="8">Secondary metabolism biosynthetic enzyme</fullName>
    </submittedName>
</protein>
<dbReference type="PANTHER" id="PTHR42940">
    <property type="entry name" value="ALCOHOL DEHYDROGENASE 1-RELATED"/>
    <property type="match status" value="1"/>
</dbReference>
<sequence>MATLYKSPHARTFISSCLRLHPVHLRKPLNCISDFQASFPYHSPTRRDISTLSTMSAISNLPKTFRAAVLTGLNQPLELQSLPLIPPGPGQILVKVLACGICHTDAFVAAGIIPTSFPRILGHEIIGEVAALGEGVKGFSLGERVGGGWHGGHDGTCPSCVKGAHQYCANEAINGVSMNGGYAEYCLLRHEAVSRIPLDADPASTAPFLCAGTTVFNALRHSGIIPGEEAVVAVQGVGGLGHLAVQYSKAMGYKTIGVSTGSDKKELVMGELGADGYIDSLVEDPVERLQEMGGAKVIVSTAPSAKAIGGLLGGLANFGRMVVLAPVGGVEFDTFLMVTKAVSVSGWSTGTAVDGEEAVAFAKRNGVRCFVERFGLDRVNEAFEGMKGGKPRFRNVLVME</sequence>
<organism evidence="8 9">
    <name type="scientific">Podospora pseudocomata</name>
    <dbReference type="NCBI Taxonomy" id="2093779"/>
    <lineage>
        <taxon>Eukaryota</taxon>
        <taxon>Fungi</taxon>
        <taxon>Dikarya</taxon>
        <taxon>Ascomycota</taxon>
        <taxon>Pezizomycotina</taxon>
        <taxon>Sordariomycetes</taxon>
        <taxon>Sordariomycetidae</taxon>
        <taxon>Sordariales</taxon>
        <taxon>Podosporaceae</taxon>
        <taxon>Podospora</taxon>
    </lineage>
</organism>
<dbReference type="RefSeq" id="XP_062747816.1">
    <property type="nucleotide sequence ID" value="XM_062882769.1"/>
</dbReference>
<dbReference type="Gene3D" id="3.90.180.10">
    <property type="entry name" value="Medium-chain alcohol dehydrogenases, catalytic domain"/>
    <property type="match status" value="1"/>
</dbReference>
<name>A0ABR0GT29_9PEZI</name>
<evidence type="ECO:0000313" key="9">
    <source>
        <dbReference type="Proteomes" id="UP001323405"/>
    </source>
</evidence>
<evidence type="ECO:0000256" key="4">
    <source>
        <dbReference type="ARBA" id="ARBA00022833"/>
    </source>
</evidence>
<dbReference type="InterPro" id="IPR036291">
    <property type="entry name" value="NAD(P)-bd_dom_sf"/>
</dbReference>
<dbReference type="PANTHER" id="PTHR42940:SF7">
    <property type="entry name" value="ALCOHOL DEHYDROGENASE-LIKE N-TERMINAL DOMAIN-CONTAINING PROTEIN"/>
    <property type="match status" value="1"/>
</dbReference>
<reference evidence="8 9" key="1">
    <citation type="journal article" date="2023" name="bioRxiv">
        <title>High-quality genome assemblies of four members of thePodospora anserinaspecies complex.</title>
        <authorList>
            <person name="Ament-Velasquez S.L."/>
            <person name="Vogan A.A."/>
            <person name="Wallerman O."/>
            <person name="Hartmann F."/>
            <person name="Gautier V."/>
            <person name="Silar P."/>
            <person name="Giraud T."/>
            <person name="Johannesson H."/>
        </authorList>
    </citation>
    <scope>NUCLEOTIDE SEQUENCE [LARGE SCALE GENOMIC DNA]</scope>
    <source>
        <strain evidence="8 9">CBS 415.72m</strain>
    </source>
</reference>
<dbReference type="InterPro" id="IPR013154">
    <property type="entry name" value="ADH-like_N"/>
</dbReference>
<feature type="domain" description="Enoyl reductase (ER)" evidence="7">
    <location>
        <begin position="72"/>
        <end position="397"/>
    </location>
</feature>
<dbReference type="Pfam" id="PF00107">
    <property type="entry name" value="ADH_zinc_N"/>
    <property type="match status" value="1"/>
</dbReference>
<accession>A0ABR0GT29</accession>
<evidence type="ECO:0000256" key="5">
    <source>
        <dbReference type="ARBA" id="ARBA00023002"/>
    </source>
</evidence>
<evidence type="ECO:0000313" key="8">
    <source>
        <dbReference type="EMBL" id="KAK4658844.1"/>
    </source>
</evidence>
<comment type="similarity">
    <text evidence="2 6">Belongs to the zinc-containing alcohol dehydrogenase family.</text>
</comment>
<dbReference type="Pfam" id="PF08240">
    <property type="entry name" value="ADH_N"/>
    <property type="match status" value="1"/>
</dbReference>
<dbReference type="GeneID" id="87902254"/>
<gene>
    <name evidence="8" type="ORF">QC762_0002700</name>
</gene>
<dbReference type="InterPro" id="IPR013149">
    <property type="entry name" value="ADH-like_C"/>
</dbReference>
<evidence type="ECO:0000256" key="6">
    <source>
        <dbReference type="RuleBase" id="RU361277"/>
    </source>
</evidence>
<keyword evidence="3 6" id="KW-0479">Metal-binding</keyword>
<evidence type="ECO:0000256" key="1">
    <source>
        <dbReference type="ARBA" id="ARBA00001947"/>
    </source>
</evidence>
<dbReference type="EMBL" id="JAFFHA010000001">
    <property type="protein sequence ID" value="KAK4658844.1"/>
    <property type="molecule type" value="Genomic_DNA"/>
</dbReference>
<dbReference type="SUPFAM" id="SSF50129">
    <property type="entry name" value="GroES-like"/>
    <property type="match status" value="1"/>
</dbReference>
<keyword evidence="4 6" id="KW-0862">Zinc</keyword>
<evidence type="ECO:0000256" key="2">
    <source>
        <dbReference type="ARBA" id="ARBA00008072"/>
    </source>
</evidence>
<evidence type="ECO:0000256" key="3">
    <source>
        <dbReference type="ARBA" id="ARBA00022723"/>
    </source>
</evidence>